<dbReference type="OrthoDB" id="1931557at2759"/>
<dbReference type="EC" id="5.6.2.3" evidence="1"/>
<dbReference type="EMBL" id="CACSLK010009714">
    <property type="protein sequence ID" value="CAA0811949.1"/>
    <property type="molecule type" value="Genomic_DNA"/>
</dbReference>
<organism evidence="4 5">
    <name type="scientific">Striga hermonthica</name>
    <name type="common">Purple witchweed</name>
    <name type="synonym">Buchnera hermonthica</name>
    <dbReference type="NCBI Taxonomy" id="68872"/>
    <lineage>
        <taxon>Eukaryota</taxon>
        <taxon>Viridiplantae</taxon>
        <taxon>Streptophyta</taxon>
        <taxon>Embryophyta</taxon>
        <taxon>Tracheophyta</taxon>
        <taxon>Spermatophyta</taxon>
        <taxon>Magnoliopsida</taxon>
        <taxon>eudicotyledons</taxon>
        <taxon>Gunneridae</taxon>
        <taxon>Pentapetalae</taxon>
        <taxon>asterids</taxon>
        <taxon>lamiids</taxon>
        <taxon>Lamiales</taxon>
        <taxon>Orobanchaceae</taxon>
        <taxon>Buchnereae</taxon>
        <taxon>Striga</taxon>
    </lineage>
</organism>
<feature type="non-terminal residue" evidence="4">
    <location>
        <position position="1"/>
    </location>
</feature>
<dbReference type="GO" id="GO:0000723">
    <property type="term" value="P:telomere maintenance"/>
    <property type="evidence" value="ECO:0007669"/>
    <property type="project" value="InterPro"/>
</dbReference>
<reference evidence="4" key="1">
    <citation type="submission" date="2019-12" db="EMBL/GenBank/DDBJ databases">
        <authorList>
            <person name="Scholes J."/>
        </authorList>
    </citation>
    <scope>NUCLEOTIDE SEQUENCE</scope>
</reference>
<dbReference type="Pfam" id="PF21530">
    <property type="entry name" value="Pif1_2B_dom"/>
    <property type="match status" value="1"/>
</dbReference>
<keyword evidence="1 4" id="KW-0347">Helicase</keyword>
<dbReference type="AlphaFoldDB" id="A0A9N7MSJ0"/>
<comment type="cofactor">
    <cofactor evidence="1">
        <name>Mg(2+)</name>
        <dbReference type="ChEBI" id="CHEBI:18420"/>
    </cofactor>
</comment>
<keyword evidence="1" id="KW-0067">ATP-binding</keyword>
<dbReference type="SUPFAM" id="SSF52540">
    <property type="entry name" value="P-loop containing nucleoside triphosphate hydrolases"/>
    <property type="match status" value="2"/>
</dbReference>
<comment type="similarity">
    <text evidence="1">Belongs to the helicase family.</text>
</comment>
<feature type="domain" description="DNA helicase Pif1-like 2B" evidence="3">
    <location>
        <begin position="389"/>
        <end position="425"/>
    </location>
</feature>
<feature type="domain" description="DNA helicase Pif1-like DEAD-box helicase" evidence="2">
    <location>
        <begin position="71"/>
        <end position="293"/>
    </location>
</feature>
<dbReference type="GO" id="GO:0005524">
    <property type="term" value="F:ATP binding"/>
    <property type="evidence" value="ECO:0007669"/>
    <property type="project" value="UniProtKB-KW"/>
</dbReference>
<dbReference type="GO" id="GO:0043139">
    <property type="term" value="F:5'-3' DNA helicase activity"/>
    <property type="evidence" value="ECO:0007669"/>
    <property type="project" value="UniProtKB-EC"/>
</dbReference>
<sequence>LVLSDDEVKNLALVEVEIFLRRCGSSLRDSGTMPFSNLDRNEASTNRPVMEELNYDRRALAIENRELVANMTDEQRNVYGSIMDSVYRTYSCIFFVYGYGGTGKAYVWRALSSALRSKGEIVLNVATSGIASLLIPGGRTAHSRFRIPLNSVEGSTCDISQQSPLVELIIRCSLIIWDEAPMMNKYCFQEVDNTLRALMEAIDPSRKNLPFCGKCVVLGGDFRQILPIVPKGSRSDIVNATINLSKLWRDFIVLRLTRNMRLRSLGGGDEYNELRRFSEWLANIGDGTIGGSNDDCADIDIPDDVLLHSQGDPIGTIVESTYPMFRSAGDDLSYLKDRAILAPTLDVVESVNEYMSSLNSSEGRTYLSSYTPCKSDAGYDSLQDLHTPKFLNGIKCSRLSNHKLHLKVGTPVMLLINIDHSMGLCKFIKIQYIIYIFTLIF</sequence>
<comment type="catalytic activity">
    <reaction evidence="1">
        <text>ATP + H2O = ADP + phosphate + H(+)</text>
        <dbReference type="Rhea" id="RHEA:13065"/>
        <dbReference type="ChEBI" id="CHEBI:15377"/>
        <dbReference type="ChEBI" id="CHEBI:15378"/>
        <dbReference type="ChEBI" id="CHEBI:30616"/>
        <dbReference type="ChEBI" id="CHEBI:43474"/>
        <dbReference type="ChEBI" id="CHEBI:456216"/>
        <dbReference type="EC" id="5.6.2.3"/>
    </reaction>
</comment>
<proteinExistence type="inferred from homology"/>
<evidence type="ECO:0000259" key="2">
    <source>
        <dbReference type="Pfam" id="PF05970"/>
    </source>
</evidence>
<dbReference type="GO" id="GO:0006310">
    <property type="term" value="P:DNA recombination"/>
    <property type="evidence" value="ECO:0007669"/>
    <property type="project" value="UniProtKB-KW"/>
</dbReference>
<keyword evidence="1" id="KW-0233">DNA recombination</keyword>
<evidence type="ECO:0000256" key="1">
    <source>
        <dbReference type="RuleBase" id="RU363044"/>
    </source>
</evidence>
<dbReference type="Proteomes" id="UP001153555">
    <property type="component" value="Unassembled WGS sequence"/>
</dbReference>
<feature type="non-terminal residue" evidence="4">
    <location>
        <position position="441"/>
    </location>
</feature>
<evidence type="ECO:0000313" key="4">
    <source>
        <dbReference type="EMBL" id="CAA0811949.1"/>
    </source>
</evidence>
<dbReference type="PANTHER" id="PTHR10492:SF101">
    <property type="entry name" value="ATP-DEPENDENT DNA HELICASE"/>
    <property type="match status" value="1"/>
</dbReference>
<keyword evidence="1" id="KW-0378">Hydrolase</keyword>
<comment type="caution">
    <text evidence="4">The sequence shown here is derived from an EMBL/GenBank/DDBJ whole genome shotgun (WGS) entry which is preliminary data.</text>
</comment>
<dbReference type="InterPro" id="IPR049163">
    <property type="entry name" value="Pif1-like_2B_dom"/>
</dbReference>
<keyword evidence="1" id="KW-0234">DNA repair</keyword>
<evidence type="ECO:0000313" key="5">
    <source>
        <dbReference type="Proteomes" id="UP001153555"/>
    </source>
</evidence>
<protein>
    <recommendedName>
        <fullName evidence="1">ATP-dependent DNA helicase</fullName>
        <ecNumber evidence="1">5.6.2.3</ecNumber>
    </recommendedName>
</protein>
<dbReference type="InterPro" id="IPR027417">
    <property type="entry name" value="P-loop_NTPase"/>
</dbReference>
<dbReference type="GO" id="GO:0016787">
    <property type="term" value="F:hydrolase activity"/>
    <property type="evidence" value="ECO:0007669"/>
    <property type="project" value="UniProtKB-KW"/>
</dbReference>
<dbReference type="Gene3D" id="3.40.50.300">
    <property type="entry name" value="P-loop containing nucleotide triphosphate hydrolases"/>
    <property type="match status" value="1"/>
</dbReference>
<dbReference type="PANTHER" id="PTHR10492">
    <property type="match status" value="1"/>
</dbReference>
<dbReference type="GO" id="GO:0006281">
    <property type="term" value="P:DNA repair"/>
    <property type="evidence" value="ECO:0007669"/>
    <property type="project" value="UniProtKB-KW"/>
</dbReference>
<dbReference type="Pfam" id="PF05970">
    <property type="entry name" value="PIF1"/>
    <property type="match status" value="1"/>
</dbReference>
<keyword evidence="1" id="KW-0547">Nucleotide-binding</keyword>
<accession>A0A9N7MSJ0</accession>
<name>A0A9N7MSJ0_STRHE</name>
<evidence type="ECO:0000259" key="3">
    <source>
        <dbReference type="Pfam" id="PF21530"/>
    </source>
</evidence>
<keyword evidence="1" id="KW-0227">DNA damage</keyword>
<gene>
    <name evidence="4" type="ORF">SHERM_12768</name>
</gene>
<keyword evidence="5" id="KW-1185">Reference proteome</keyword>
<dbReference type="InterPro" id="IPR010285">
    <property type="entry name" value="DNA_helicase_pif1-like_DEAD"/>
</dbReference>